<dbReference type="Gene3D" id="3.40.50.2300">
    <property type="match status" value="1"/>
</dbReference>
<feature type="domain" description="Phosphotyrosine protein phosphatase I" evidence="5">
    <location>
        <begin position="2"/>
        <end position="150"/>
    </location>
</feature>
<evidence type="ECO:0000259" key="5">
    <source>
        <dbReference type="SMART" id="SM00226"/>
    </source>
</evidence>
<evidence type="ECO:0000256" key="1">
    <source>
        <dbReference type="ARBA" id="ARBA00011063"/>
    </source>
</evidence>
<dbReference type="RefSeq" id="WP_345198979.1">
    <property type="nucleotide sequence ID" value="NZ_BAABFL010000475.1"/>
</dbReference>
<evidence type="ECO:0000256" key="3">
    <source>
        <dbReference type="ARBA" id="ARBA00022801"/>
    </source>
</evidence>
<dbReference type="PANTHER" id="PTHR11717">
    <property type="entry name" value="LOW MOLECULAR WEIGHT PROTEIN TYROSINE PHOSPHATASE"/>
    <property type="match status" value="1"/>
</dbReference>
<dbReference type="Proteomes" id="UP001500604">
    <property type="component" value="Unassembled WGS sequence"/>
</dbReference>
<dbReference type="InterPro" id="IPR017867">
    <property type="entry name" value="Tyr_phospatase_low_mol_wt"/>
</dbReference>
<keyword evidence="4" id="KW-0904">Protein phosphatase</keyword>
<name>A0ABP8VAL7_9GAMM</name>
<organism evidence="6 7">
    <name type="scientific">Kistimonas scapharcae</name>
    <dbReference type="NCBI Taxonomy" id="1036133"/>
    <lineage>
        <taxon>Bacteria</taxon>
        <taxon>Pseudomonadati</taxon>
        <taxon>Pseudomonadota</taxon>
        <taxon>Gammaproteobacteria</taxon>
        <taxon>Oceanospirillales</taxon>
        <taxon>Endozoicomonadaceae</taxon>
        <taxon>Kistimonas</taxon>
    </lineage>
</organism>
<accession>A0ABP8VAL7</accession>
<dbReference type="EMBL" id="BAABFL010000475">
    <property type="protein sequence ID" value="GAA4652416.1"/>
    <property type="molecule type" value="Genomic_DNA"/>
</dbReference>
<evidence type="ECO:0000313" key="7">
    <source>
        <dbReference type="Proteomes" id="UP001500604"/>
    </source>
</evidence>
<dbReference type="PANTHER" id="PTHR11717:SF7">
    <property type="entry name" value="LOW MOLECULAR WEIGHT PHOSPHOTYROSINE PROTEIN PHOSPHATASE"/>
    <property type="match status" value="1"/>
</dbReference>
<dbReference type="Pfam" id="PF01451">
    <property type="entry name" value="LMWPc"/>
    <property type="match status" value="1"/>
</dbReference>
<gene>
    <name evidence="6" type="ORF">GCM10023116_47000</name>
</gene>
<dbReference type="SUPFAM" id="SSF52788">
    <property type="entry name" value="Phosphotyrosine protein phosphatases I"/>
    <property type="match status" value="1"/>
</dbReference>
<protein>
    <recommendedName>
        <fullName evidence="2">protein-tyrosine-phosphatase</fullName>
        <ecNumber evidence="2">3.1.3.48</ecNumber>
    </recommendedName>
</protein>
<sequence length="159" mass="17262">MRRILFVCLGNICRSPTAQGVFEHIVEQAGLSDQIDVDSAGTSACHVGESPDHRAVEAASYRGYRMSHISSRQVQAEDFDRFDLILAMDKANLQALLSCCPASSQDKVRLFLDYEGSVQAEVPDPYYGGKGGFETVLDFIEDASQALLSSLKPTLEGAA</sequence>
<dbReference type="InterPro" id="IPR023485">
    <property type="entry name" value="Ptyr_pPase"/>
</dbReference>
<comment type="similarity">
    <text evidence="1">Belongs to the low molecular weight phosphotyrosine protein phosphatase family.</text>
</comment>
<dbReference type="InterPro" id="IPR050438">
    <property type="entry name" value="LMW_PTPase"/>
</dbReference>
<dbReference type="InterPro" id="IPR036196">
    <property type="entry name" value="Ptyr_pPase_sf"/>
</dbReference>
<dbReference type="PRINTS" id="PR00719">
    <property type="entry name" value="LMWPTPASE"/>
</dbReference>
<evidence type="ECO:0000313" key="6">
    <source>
        <dbReference type="EMBL" id="GAA4652416.1"/>
    </source>
</evidence>
<reference evidence="7" key="1">
    <citation type="journal article" date="2019" name="Int. J. Syst. Evol. Microbiol.">
        <title>The Global Catalogue of Microorganisms (GCM) 10K type strain sequencing project: providing services to taxonomists for standard genome sequencing and annotation.</title>
        <authorList>
            <consortium name="The Broad Institute Genomics Platform"/>
            <consortium name="The Broad Institute Genome Sequencing Center for Infectious Disease"/>
            <person name="Wu L."/>
            <person name="Ma J."/>
        </authorList>
    </citation>
    <scope>NUCLEOTIDE SEQUENCE [LARGE SCALE GENOMIC DNA]</scope>
    <source>
        <strain evidence="7">JCM 17805</strain>
    </source>
</reference>
<keyword evidence="7" id="KW-1185">Reference proteome</keyword>
<proteinExistence type="inferred from homology"/>
<evidence type="ECO:0000256" key="4">
    <source>
        <dbReference type="ARBA" id="ARBA00022912"/>
    </source>
</evidence>
<dbReference type="CDD" id="cd16343">
    <property type="entry name" value="LMWPTP"/>
    <property type="match status" value="1"/>
</dbReference>
<dbReference type="SMART" id="SM00226">
    <property type="entry name" value="LMWPc"/>
    <property type="match status" value="1"/>
</dbReference>
<keyword evidence="3" id="KW-0378">Hydrolase</keyword>
<comment type="caution">
    <text evidence="6">The sequence shown here is derived from an EMBL/GenBank/DDBJ whole genome shotgun (WGS) entry which is preliminary data.</text>
</comment>
<dbReference type="EC" id="3.1.3.48" evidence="2"/>
<evidence type="ECO:0000256" key="2">
    <source>
        <dbReference type="ARBA" id="ARBA00013064"/>
    </source>
</evidence>